<evidence type="ECO:0000313" key="5">
    <source>
        <dbReference type="Proteomes" id="UP000002033"/>
    </source>
</evidence>
<dbReference type="InterPro" id="IPR001647">
    <property type="entry name" value="HTH_TetR"/>
</dbReference>
<feature type="DNA-binding region" description="H-T-H motif" evidence="2">
    <location>
        <begin position="44"/>
        <end position="63"/>
    </location>
</feature>
<organism evidence="4 5">
    <name type="scientific">Hyphomicrobium denitrificans (strain ATCC 51888 / DSM 1869 / NCIMB 11706 / TK 0415)</name>
    <dbReference type="NCBI Taxonomy" id="582899"/>
    <lineage>
        <taxon>Bacteria</taxon>
        <taxon>Pseudomonadati</taxon>
        <taxon>Pseudomonadota</taxon>
        <taxon>Alphaproteobacteria</taxon>
        <taxon>Hyphomicrobiales</taxon>
        <taxon>Hyphomicrobiaceae</taxon>
        <taxon>Hyphomicrobium</taxon>
    </lineage>
</organism>
<dbReference type="RefSeq" id="WP_013214805.1">
    <property type="nucleotide sequence ID" value="NC_014313.1"/>
</dbReference>
<dbReference type="PANTHER" id="PTHR30055">
    <property type="entry name" value="HTH-TYPE TRANSCRIPTIONAL REGULATOR RUTR"/>
    <property type="match status" value="1"/>
</dbReference>
<dbReference type="Gene3D" id="1.10.357.10">
    <property type="entry name" value="Tetracycline Repressor, domain 2"/>
    <property type="match status" value="1"/>
</dbReference>
<dbReference type="GO" id="GO:0003700">
    <property type="term" value="F:DNA-binding transcription factor activity"/>
    <property type="evidence" value="ECO:0007669"/>
    <property type="project" value="TreeGrafter"/>
</dbReference>
<dbReference type="Pfam" id="PF00440">
    <property type="entry name" value="TetR_N"/>
    <property type="match status" value="1"/>
</dbReference>
<dbReference type="PROSITE" id="PS50977">
    <property type="entry name" value="HTH_TETR_2"/>
    <property type="match status" value="1"/>
</dbReference>
<sequence length="225" mass="26103">MTNRSQMPRRADAPVRLHLPAAERERQIIEAAAQFFSDNGFEGQTRELAKTMGITHSAIFRYFPTKDALIERVYEHVFVARWDSAWKALICDRSLPIEARLIQFYSEYTERIFDARWMRIFMFAGLKGHPMTHRYVALIRNQFIKPCCNELRADLALPTIATVAITPREEELFWGLHGAVFYLGIRTFIYEVRTSPNRAEVIRDQVQTFLAGAPRILREAVIAPK</sequence>
<dbReference type="PANTHER" id="PTHR30055:SF181">
    <property type="entry name" value="BLR6905 PROTEIN"/>
    <property type="match status" value="1"/>
</dbReference>
<evidence type="ECO:0000313" key="4">
    <source>
        <dbReference type="EMBL" id="ADJ22590.1"/>
    </source>
</evidence>
<dbReference type="KEGG" id="hdn:Hden_0772"/>
<evidence type="ECO:0000256" key="2">
    <source>
        <dbReference type="PROSITE-ProRule" id="PRU00335"/>
    </source>
</evidence>
<name>D8JTM8_HYPDA</name>
<protein>
    <submittedName>
        <fullName evidence="4">Transcriptional regulator, TetR family</fullName>
    </submittedName>
</protein>
<dbReference type="STRING" id="582899.Hden_0772"/>
<keyword evidence="1 2" id="KW-0238">DNA-binding</keyword>
<gene>
    <name evidence="4" type="ordered locus">Hden_0772</name>
</gene>
<feature type="domain" description="HTH tetR-type" evidence="3">
    <location>
        <begin position="22"/>
        <end position="81"/>
    </location>
</feature>
<evidence type="ECO:0000259" key="3">
    <source>
        <dbReference type="PROSITE" id="PS50977"/>
    </source>
</evidence>
<accession>D8JTM8</accession>
<dbReference type="eggNOG" id="COG1309">
    <property type="taxonomic scope" value="Bacteria"/>
</dbReference>
<dbReference type="SUPFAM" id="SSF46689">
    <property type="entry name" value="Homeodomain-like"/>
    <property type="match status" value="1"/>
</dbReference>
<dbReference type="EMBL" id="CP002083">
    <property type="protein sequence ID" value="ADJ22590.1"/>
    <property type="molecule type" value="Genomic_DNA"/>
</dbReference>
<dbReference type="HOGENOM" id="CLU_099040_0_0_5"/>
<keyword evidence="5" id="KW-1185">Reference proteome</keyword>
<dbReference type="AlphaFoldDB" id="D8JTM8"/>
<dbReference type="GO" id="GO:0000976">
    <property type="term" value="F:transcription cis-regulatory region binding"/>
    <property type="evidence" value="ECO:0007669"/>
    <property type="project" value="TreeGrafter"/>
</dbReference>
<dbReference type="InterPro" id="IPR050109">
    <property type="entry name" value="HTH-type_TetR-like_transc_reg"/>
</dbReference>
<proteinExistence type="predicted"/>
<evidence type="ECO:0000256" key="1">
    <source>
        <dbReference type="ARBA" id="ARBA00023125"/>
    </source>
</evidence>
<dbReference type="InterPro" id="IPR009057">
    <property type="entry name" value="Homeodomain-like_sf"/>
</dbReference>
<reference evidence="5" key="1">
    <citation type="journal article" date="2011" name="J. Bacteriol.">
        <title>Genome sequences of eight morphologically diverse alphaproteobacteria.</title>
        <authorList>
            <consortium name="US DOE Joint Genome Institute"/>
            <person name="Brown P.J."/>
            <person name="Kysela D.T."/>
            <person name="Buechlein A."/>
            <person name="Hemmerich C."/>
            <person name="Brun Y.V."/>
        </authorList>
    </citation>
    <scope>NUCLEOTIDE SEQUENCE [LARGE SCALE GENOMIC DNA]</scope>
    <source>
        <strain evidence="5">ATCC 51888 / DSM 1869 / NCIB 11706 / TK 0415</strain>
    </source>
</reference>
<dbReference type="PRINTS" id="PR00455">
    <property type="entry name" value="HTHTETR"/>
</dbReference>
<dbReference type="Proteomes" id="UP000002033">
    <property type="component" value="Chromosome"/>
</dbReference>